<gene>
    <name evidence="2" type="ORF">AGERDE_LOCUS6320</name>
</gene>
<dbReference type="Pfam" id="PF13602">
    <property type="entry name" value="ADH_zinc_N_2"/>
    <property type="match status" value="1"/>
</dbReference>
<dbReference type="Gene3D" id="3.40.50.720">
    <property type="entry name" value="NAD(P)-binding Rossmann-like Domain"/>
    <property type="match status" value="1"/>
</dbReference>
<dbReference type="CDD" id="cd08267">
    <property type="entry name" value="MDR1"/>
    <property type="match status" value="1"/>
</dbReference>
<dbReference type="Gene3D" id="3.90.180.10">
    <property type="entry name" value="Medium-chain alcohol dehydrogenases, catalytic domain"/>
    <property type="match status" value="1"/>
</dbReference>
<dbReference type="Proteomes" id="UP000789831">
    <property type="component" value="Unassembled WGS sequence"/>
</dbReference>
<dbReference type="InterPro" id="IPR036291">
    <property type="entry name" value="NAD(P)-bd_dom_sf"/>
</dbReference>
<dbReference type="Pfam" id="PF08240">
    <property type="entry name" value="ADH_N"/>
    <property type="match status" value="1"/>
</dbReference>
<dbReference type="InterPro" id="IPR020843">
    <property type="entry name" value="ER"/>
</dbReference>
<dbReference type="AlphaFoldDB" id="A0A9N9FM53"/>
<keyword evidence="3" id="KW-1185">Reference proteome</keyword>
<dbReference type="EMBL" id="CAJVPL010000964">
    <property type="protein sequence ID" value="CAG8543820.1"/>
    <property type="molecule type" value="Genomic_DNA"/>
</dbReference>
<feature type="domain" description="Enoyl reductase (ER)" evidence="1">
    <location>
        <begin position="17"/>
        <end position="353"/>
    </location>
</feature>
<dbReference type="InterPro" id="IPR050700">
    <property type="entry name" value="YIM1/Zinc_Alcohol_DH_Fams"/>
</dbReference>
<accession>A0A9N9FM53</accession>
<name>A0A9N9FM53_9GLOM</name>
<dbReference type="OrthoDB" id="9992527at2759"/>
<dbReference type="SUPFAM" id="SSF51735">
    <property type="entry name" value="NAD(P)-binding Rossmann-fold domains"/>
    <property type="match status" value="1"/>
</dbReference>
<dbReference type="PANTHER" id="PTHR11695">
    <property type="entry name" value="ALCOHOL DEHYDROGENASE RELATED"/>
    <property type="match status" value="1"/>
</dbReference>
<evidence type="ECO:0000259" key="1">
    <source>
        <dbReference type="SMART" id="SM00829"/>
    </source>
</evidence>
<dbReference type="GO" id="GO:0016491">
    <property type="term" value="F:oxidoreductase activity"/>
    <property type="evidence" value="ECO:0007669"/>
    <property type="project" value="InterPro"/>
</dbReference>
<organism evidence="2 3">
    <name type="scientific">Ambispora gerdemannii</name>
    <dbReference type="NCBI Taxonomy" id="144530"/>
    <lineage>
        <taxon>Eukaryota</taxon>
        <taxon>Fungi</taxon>
        <taxon>Fungi incertae sedis</taxon>
        <taxon>Mucoromycota</taxon>
        <taxon>Glomeromycotina</taxon>
        <taxon>Glomeromycetes</taxon>
        <taxon>Archaeosporales</taxon>
        <taxon>Ambisporaceae</taxon>
        <taxon>Ambispora</taxon>
    </lineage>
</organism>
<evidence type="ECO:0000313" key="3">
    <source>
        <dbReference type="Proteomes" id="UP000789831"/>
    </source>
</evidence>
<proteinExistence type="predicted"/>
<comment type="caution">
    <text evidence="2">The sequence shown here is derived from an EMBL/GenBank/DDBJ whole genome shotgun (WGS) entry which is preliminary data.</text>
</comment>
<sequence length="356" mass="38167">MSDIPTISNALVINSYGPPSVLQWTQITTPTIQSPHDVLIRVHATSVNPVEWKTRNGDFRLIFPLMAGFPHILGKDFSGTIVAVGSKISKFQVNDEVFGTVMDGAYSEYLIVNVETDGIEKKPRGLTHSEAAGVSIAALSAWGSLVDLGGLPVVGVNDGKNAEGSESGKPKVLIIGASGGVGTFAVQLAKVANNAHVTAICSAKNVALVTSLGADSVIDYTTQDYASVLALNHHETFDLVVDLVGQEGTYSKTSPLLKKTGIYVEAENEYCQENVSATDLLKFGFSSMIGRNFFGPRRSKNLFGVNQKDLRKIMPYLESGKVKTVVWREVPLSDGAKAHELSETKRAVGKIIMTVL</sequence>
<reference evidence="2" key="1">
    <citation type="submission" date="2021-06" db="EMBL/GenBank/DDBJ databases">
        <authorList>
            <person name="Kallberg Y."/>
            <person name="Tangrot J."/>
            <person name="Rosling A."/>
        </authorList>
    </citation>
    <scope>NUCLEOTIDE SEQUENCE</scope>
    <source>
        <strain evidence="2">MT106</strain>
    </source>
</reference>
<dbReference type="SMART" id="SM00829">
    <property type="entry name" value="PKS_ER"/>
    <property type="match status" value="1"/>
</dbReference>
<protein>
    <submittedName>
        <fullName evidence="2">13006_t:CDS:1</fullName>
    </submittedName>
</protein>
<dbReference type="PANTHER" id="PTHR11695:SF294">
    <property type="entry name" value="RETICULON-4-INTERACTING PROTEIN 1, MITOCHONDRIAL"/>
    <property type="match status" value="1"/>
</dbReference>
<dbReference type="InterPro" id="IPR013154">
    <property type="entry name" value="ADH-like_N"/>
</dbReference>
<evidence type="ECO:0000313" key="2">
    <source>
        <dbReference type="EMBL" id="CAG8543820.1"/>
    </source>
</evidence>
<dbReference type="InterPro" id="IPR011032">
    <property type="entry name" value="GroES-like_sf"/>
</dbReference>
<dbReference type="SUPFAM" id="SSF50129">
    <property type="entry name" value="GroES-like"/>
    <property type="match status" value="1"/>
</dbReference>